<feature type="compositionally biased region" description="Low complexity" evidence="2">
    <location>
        <begin position="68"/>
        <end position="87"/>
    </location>
</feature>
<dbReference type="RefSeq" id="XP_003057481.1">
    <property type="nucleotide sequence ID" value="XM_003057435.1"/>
</dbReference>
<dbReference type="EMBL" id="GG663737">
    <property type="protein sequence ID" value="EEH59126.1"/>
    <property type="molecule type" value="Genomic_DNA"/>
</dbReference>
<feature type="coiled-coil region" evidence="1">
    <location>
        <begin position="451"/>
        <end position="478"/>
    </location>
</feature>
<keyword evidence="4" id="KW-1185">Reference proteome</keyword>
<feature type="coiled-coil region" evidence="1">
    <location>
        <begin position="331"/>
        <end position="414"/>
    </location>
</feature>
<keyword evidence="1" id="KW-0175">Coiled coil</keyword>
<evidence type="ECO:0000313" key="4">
    <source>
        <dbReference type="Proteomes" id="UP000001876"/>
    </source>
</evidence>
<feature type="region of interest" description="Disordered" evidence="2">
    <location>
        <begin position="529"/>
        <end position="554"/>
    </location>
</feature>
<organism evidence="4">
    <name type="scientific">Micromonas pusilla (strain CCMP1545)</name>
    <name type="common">Picoplanktonic green alga</name>
    <dbReference type="NCBI Taxonomy" id="564608"/>
    <lineage>
        <taxon>Eukaryota</taxon>
        <taxon>Viridiplantae</taxon>
        <taxon>Chlorophyta</taxon>
        <taxon>Mamiellophyceae</taxon>
        <taxon>Mamiellales</taxon>
        <taxon>Mamiellaceae</taxon>
        <taxon>Micromonas</taxon>
    </lineage>
</organism>
<accession>C1MMW9</accession>
<protein>
    <submittedName>
        <fullName evidence="3">Predicted protein</fullName>
    </submittedName>
</protein>
<evidence type="ECO:0000313" key="3">
    <source>
        <dbReference type="EMBL" id="EEH59126.1"/>
    </source>
</evidence>
<feature type="coiled-coil region" evidence="1">
    <location>
        <begin position="601"/>
        <end position="645"/>
    </location>
</feature>
<feature type="region of interest" description="Disordered" evidence="2">
    <location>
        <begin position="68"/>
        <end position="91"/>
    </location>
</feature>
<dbReference type="AlphaFoldDB" id="C1MMW9"/>
<dbReference type="Gene3D" id="1.20.5.340">
    <property type="match status" value="1"/>
</dbReference>
<dbReference type="Proteomes" id="UP000001876">
    <property type="component" value="Unassembled WGS sequence"/>
</dbReference>
<dbReference type="KEGG" id="mpp:MICPUCDRAFT_56689"/>
<feature type="compositionally biased region" description="Gly residues" evidence="2">
    <location>
        <begin position="545"/>
        <end position="554"/>
    </location>
</feature>
<dbReference type="GeneID" id="9682920"/>
<feature type="coiled-coil region" evidence="1">
    <location>
        <begin position="166"/>
        <end position="295"/>
    </location>
</feature>
<evidence type="ECO:0000256" key="1">
    <source>
        <dbReference type="SAM" id="Coils"/>
    </source>
</evidence>
<sequence>MQASTSPLSKRASSLAADSVVASKGDALAPLTPEMAAAERKLMNPKTMIPTMFRPALAASFVDDSFEAATAPTPTPETQQTRAVPATATPPVPAAGRVAAMASKVREQLSQFTDEFARTDAAIVASQKECERVHHEHRRANEEFTDGVVRMVREQRCIVEQTKTRAETGRAVLAQVNEKNQALERDVEKLVEEKRALEADGETAREAMEAAVQDFRSKESRAKEEKDALAKAAEDAKAAVVLASRDKVALTQEISAARAEKSMLAEELRAKTAEIAALTDRAETARTENRSLSAAVAKTAESLAAKDAELTASAEEKTTLAREIAARDAQITQTEAEVQALHAEVDRLTELLAATEKKREELAKTHVELIAHARELEKTRDEADAHIEKLISANEALENEITQGEAAVMELHASTAESFEYLRKDRELLIDRNAALAAQMEESQMRLVAVRAEAESIIKEEQERNEELERKHEETIKAMREAGSGGLGPGGGASVALDAAAAAAAAASASASAAKLDAIDKTLADFERTRREAAEQAEENARAGNGSGNGLGGGLDDSLSTIGFSDIASNVSEIPDVADLENHPAARAHRAQKAAANKVKFDNMKSQRNKYKAELRAAQKECERMKAEMAAVDELKKQVLALREATYV</sequence>
<dbReference type="STRING" id="564608.C1MMW9"/>
<evidence type="ECO:0000256" key="2">
    <source>
        <dbReference type="SAM" id="MobiDB-lite"/>
    </source>
</evidence>
<name>C1MMW9_MICPC</name>
<reference evidence="3 4" key="1">
    <citation type="journal article" date="2009" name="Science">
        <title>Green evolution and dynamic adaptations revealed by genomes of the marine picoeukaryotes Micromonas.</title>
        <authorList>
            <person name="Worden A.Z."/>
            <person name="Lee J.H."/>
            <person name="Mock T."/>
            <person name="Rouze P."/>
            <person name="Simmons M.P."/>
            <person name="Aerts A.L."/>
            <person name="Allen A.E."/>
            <person name="Cuvelier M.L."/>
            <person name="Derelle E."/>
            <person name="Everett M.V."/>
            <person name="Foulon E."/>
            <person name="Grimwood J."/>
            <person name="Gundlach H."/>
            <person name="Henrissat B."/>
            <person name="Napoli C."/>
            <person name="McDonald S.M."/>
            <person name="Parker M.S."/>
            <person name="Rombauts S."/>
            <person name="Salamov A."/>
            <person name="Von Dassow P."/>
            <person name="Badger J.H."/>
            <person name="Coutinho P.M."/>
            <person name="Demir E."/>
            <person name="Dubchak I."/>
            <person name="Gentemann C."/>
            <person name="Eikrem W."/>
            <person name="Gready J.E."/>
            <person name="John U."/>
            <person name="Lanier W."/>
            <person name="Lindquist E.A."/>
            <person name="Lucas S."/>
            <person name="Mayer K.F."/>
            <person name="Moreau H."/>
            <person name="Not F."/>
            <person name="Otillar R."/>
            <person name="Panaud O."/>
            <person name="Pangilinan J."/>
            <person name="Paulsen I."/>
            <person name="Piegu B."/>
            <person name="Poliakov A."/>
            <person name="Robbens S."/>
            <person name="Schmutz J."/>
            <person name="Toulza E."/>
            <person name="Wyss T."/>
            <person name="Zelensky A."/>
            <person name="Zhou K."/>
            <person name="Armbrust E.V."/>
            <person name="Bhattacharya D."/>
            <person name="Goodenough U.W."/>
            <person name="Van de Peer Y."/>
            <person name="Grigoriev I.V."/>
        </authorList>
    </citation>
    <scope>NUCLEOTIDE SEQUENCE [LARGE SCALE GENOMIC DNA]</scope>
    <source>
        <strain evidence="3 4">CCMP1545</strain>
    </source>
</reference>
<proteinExistence type="predicted"/>
<gene>
    <name evidence="3" type="ORF">MICPUCDRAFT_56689</name>
</gene>